<dbReference type="InterPro" id="IPR011249">
    <property type="entry name" value="Metalloenz_LuxS/M16"/>
</dbReference>
<dbReference type="AlphaFoldDB" id="A0A939KH56"/>
<feature type="domain" description="Peptidase M16 N-terminal" evidence="3">
    <location>
        <begin position="18"/>
        <end position="159"/>
    </location>
</feature>
<dbReference type="Pfam" id="PF05193">
    <property type="entry name" value="Peptidase_M16_C"/>
    <property type="match status" value="1"/>
</dbReference>
<sequence length="415" mass="47618">MIDYNKTVLENGITLVTVKKPGKLFSLNLAVKVGSLQETLEEKGISHFIEHMLFKGTAFDDNVSLNSRIEHLGGDFNAYTDYISTVFSISALSEELENSLALLRDMLLYPSFDGHELEKEKGVIISELRASNDDAEETTHKNLYYNAYEKSPLKYDVIGSEETINSFTRDRLEAFHKAHYLPENTIVVLISDSDHAEIRRLVETCFHSWKNGKVKPLSLKFEKNIPGRHTAYKDMEQSTLGILYSFSISEEEKLPLRVLNYKLGVSGNSILFRELRENRGLAYDVYSDLELTEKMQNLLIYTQVPDESIDEAEELILKILEEIKEGAYFHQEDLLIMKKVLKTSIYGTLDNIHDLSSFILDELLNEEEPMAFQNDLDKLENVTLEDIIAVSRKVFDGPTIYRLRGENDEDHHDDQ</sequence>
<protein>
    <submittedName>
        <fullName evidence="5">Insulinase family protein</fullName>
    </submittedName>
</protein>
<dbReference type="Gene3D" id="3.30.830.10">
    <property type="entry name" value="Metalloenzyme, LuxS/M16 peptidase-like"/>
    <property type="match status" value="2"/>
</dbReference>
<proteinExistence type="inferred from homology"/>
<feature type="domain" description="Peptidase M16 C-terminal" evidence="4">
    <location>
        <begin position="166"/>
        <end position="339"/>
    </location>
</feature>
<evidence type="ECO:0000256" key="1">
    <source>
        <dbReference type="ARBA" id="ARBA00007261"/>
    </source>
</evidence>
<accession>A0A939KH56</accession>
<name>A0A939KH56_9CLOT</name>
<dbReference type="PANTHER" id="PTHR11851:SF49">
    <property type="entry name" value="MITOCHONDRIAL-PROCESSING PEPTIDASE SUBUNIT ALPHA"/>
    <property type="match status" value="1"/>
</dbReference>
<dbReference type="GO" id="GO:0046872">
    <property type="term" value="F:metal ion binding"/>
    <property type="evidence" value="ECO:0007669"/>
    <property type="project" value="InterPro"/>
</dbReference>
<gene>
    <name evidence="5" type="ORF">J3A84_14440</name>
</gene>
<comment type="similarity">
    <text evidence="1 2">Belongs to the peptidase M16 family.</text>
</comment>
<keyword evidence="6" id="KW-1185">Reference proteome</keyword>
<evidence type="ECO:0000256" key="2">
    <source>
        <dbReference type="RuleBase" id="RU004447"/>
    </source>
</evidence>
<organism evidence="5 6">
    <name type="scientific">Proteiniclasticum aestuarii</name>
    <dbReference type="NCBI Taxonomy" id="2817862"/>
    <lineage>
        <taxon>Bacteria</taxon>
        <taxon>Bacillati</taxon>
        <taxon>Bacillota</taxon>
        <taxon>Clostridia</taxon>
        <taxon>Eubacteriales</taxon>
        <taxon>Clostridiaceae</taxon>
        <taxon>Proteiniclasticum</taxon>
    </lineage>
</organism>
<dbReference type="Proteomes" id="UP000664218">
    <property type="component" value="Unassembled WGS sequence"/>
</dbReference>
<evidence type="ECO:0000259" key="4">
    <source>
        <dbReference type="Pfam" id="PF05193"/>
    </source>
</evidence>
<dbReference type="SUPFAM" id="SSF63411">
    <property type="entry name" value="LuxS/MPP-like metallohydrolase"/>
    <property type="match status" value="2"/>
</dbReference>
<dbReference type="PROSITE" id="PS00143">
    <property type="entry name" value="INSULINASE"/>
    <property type="match status" value="1"/>
</dbReference>
<dbReference type="GO" id="GO:0006508">
    <property type="term" value="P:proteolysis"/>
    <property type="evidence" value="ECO:0007669"/>
    <property type="project" value="InterPro"/>
</dbReference>
<dbReference type="GO" id="GO:0004222">
    <property type="term" value="F:metalloendopeptidase activity"/>
    <property type="evidence" value="ECO:0007669"/>
    <property type="project" value="InterPro"/>
</dbReference>
<dbReference type="InterPro" id="IPR001431">
    <property type="entry name" value="Pept_M16_Zn_BS"/>
</dbReference>
<dbReference type="PANTHER" id="PTHR11851">
    <property type="entry name" value="METALLOPROTEASE"/>
    <property type="match status" value="1"/>
</dbReference>
<dbReference type="InterPro" id="IPR050361">
    <property type="entry name" value="MPP/UQCRC_Complex"/>
</dbReference>
<dbReference type="EMBL" id="JAFNJU010000015">
    <property type="protein sequence ID" value="MBO1266232.1"/>
    <property type="molecule type" value="Genomic_DNA"/>
</dbReference>
<dbReference type="RefSeq" id="WP_207600759.1">
    <property type="nucleotide sequence ID" value="NZ_JAFNJU010000015.1"/>
</dbReference>
<evidence type="ECO:0000313" key="6">
    <source>
        <dbReference type="Proteomes" id="UP000664218"/>
    </source>
</evidence>
<dbReference type="Pfam" id="PF00675">
    <property type="entry name" value="Peptidase_M16"/>
    <property type="match status" value="1"/>
</dbReference>
<dbReference type="InterPro" id="IPR011765">
    <property type="entry name" value="Pept_M16_N"/>
</dbReference>
<evidence type="ECO:0000313" key="5">
    <source>
        <dbReference type="EMBL" id="MBO1266232.1"/>
    </source>
</evidence>
<evidence type="ECO:0000259" key="3">
    <source>
        <dbReference type="Pfam" id="PF00675"/>
    </source>
</evidence>
<reference evidence="5" key="1">
    <citation type="submission" date="2021-03" db="EMBL/GenBank/DDBJ databases">
        <title>Proteiniclasticum marinus sp. nov., isolated from tidal flat sediment.</title>
        <authorList>
            <person name="Namirimu T."/>
            <person name="Yang J.-A."/>
            <person name="Yang S.-H."/>
            <person name="Kim Y.-J."/>
            <person name="Kwon K.K."/>
        </authorList>
    </citation>
    <scope>NUCLEOTIDE SEQUENCE</scope>
    <source>
        <strain evidence="5">SCR006</strain>
    </source>
</reference>
<comment type="caution">
    <text evidence="5">The sequence shown here is derived from an EMBL/GenBank/DDBJ whole genome shotgun (WGS) entry which is preliminary data.</text>
</comment>
<dbReference type="InterPro" id="IPR007863">
    <property type="entry name" value="Peptidase_M16_C"/>
</dbReference>